<dbReference type="Pfam" id="PF12937">
    <property type="entry name" value="F-box-like"/>
    <property type="match status" value="1"/>
</dbReference>
<organism evidence="3 4">
    <name type="scientific">Capronia coronata CBS 617.96</name>
    <dbReference type="NCBI Taxonomy" id="1182541"/>
    <lineage>
        <taxon>Eukaryota</taxon>
        <taxon>Fungi</taxon>
        <taxon>Dikarya</taxon>
        <taxon>Ascomycota</taxon>
        <taxon>Pezizomycotina</taxon>
        <taxon>Eurotiomycetes</taxon>
        <taxon>Chaetothyriomycetidae</taxon>
        <taxon>Chaetothyriales</taxon>
        <taxon>Herpotrichiellaceae</taxon>
        <taxon>Capronia</taxon>
    </lineage>
</organism>
<proteinExistence type="predicted"/>
<dbReference type="PROSITE" id="PS50181">
    <property type="entry name" value="FBOX"/>
    <property type="match status" value="1"/>
</dbReference>
<dbReference type="CDD" id="cd09917">
    <property type="entry name" value="F-box_SF"/>
    <property type="match status" value="1"/>
</dbReference>
<dbReference type="HOGENOM" id="CLU_627047_0_0_1"/>
<feature type="region of interest" description="Disordered" evidence="1">
    <location>
        <begin position="461"/>
        <end position="495"/>
    </location>
</feature>
<dbReference type="SUPFAM" id="SSF81383">
    <property type="entry name" value="F-box domain"/>
    <property type="match status" value="1"/>
</dbReference>
<evidence type="ECO:0000259" key="2">
    <source>
        <dbReference type="PROSITE" id="PS50181"/>
    </source>
</evidence>
<comment type="caution">
    <text evidence="3">The sequence shown here is derived from an EMBL/GenBank/DDBJ whole genome shotgun (WGS) entry which is preliminary data.</text>
</comment>
<accession>W9YWC2</accession>
<dbReference type="eggNOG" id="ENOG502S9GA">
    <property type="taxonomic scope" value="Eukaryota"/>
</dbReference>
<dbReference type="InterPro" id="IPR001810">
    <property type="entry name" value="F-box_dom"/>
</dbReference>
<dbReference type="OrthoDB" id="5396937at2759"/>
<keyword evidence="4" id="KW-1185">Reference proteome</keyword>
<dbReference type="AlphaFoldDB" id="W9YWC2"/>
<dbReference type="EMBL" id="AMWN01000002">
    <property type="protein sequence ID" value="EXJ93960.1"/>
    <property type="molecule type" value="Genomic_DNA"/>
</dbReference>
<evidence type="ECO:0000313" key="3">
    <source>
        <dbReference type="EMBL" id="EXJ93960.1"/>
    </source>
</evidence>
<evidence type="ECO:0000313" key="4">
    <source>
        <dbReference type="Proteomes" id="UP000019484"/>
    </source>
</evidence>
<feature type="compositionally biased region" description="Basic and acidic residues" evidence="1">
    <location>
        <begin position="468"/>
        <end position="480"/>
    </location>
</feature>
<protein>
    <recommendedName>
        <fullName evidence="2">F-box domain-containing protein</fullName>
    </recommendedName>
</protein>
<reference evidence="3 4" key="1">
    <citation type="submission" date="2013-03" db="EMBL/GenBank/DDBJ databases">
        <title>The Genome Sequence of Capronia coronata CBS 617.96.</title>
        <authorList>
            <consortium name="The Broad Institute Genomics Platform"/>
            <person name="Cuomo C."/>
            <person name="de Hoog S."/>
            <person name="Gorbushina A."/>
            <person name="Walker B."/>
            <person name="Young S.K."/>
            <person name="Zeng Q."/>
            <person name="Gargeya S."/>
            <person name="Fitzgerald M."/>
            <person name="Haas B."/>
            <person name="Abouelleil A."/>
            <person name="Allen A.W."/>
            <person name="Alvarado L."/>
            <person name="Arachchi H.M."/>
            <person name="Berlin A.M."/>
            <person name="Chapman S.B."/>
            <person name="Gainer-Dewar J."/>
            <person name="Goldberg J."/>
            <person name="Griggs A."/>
            <person name="Gujja S."/>
            <person name="Hansen M."/>
            <person name="Howarth C."/>
            <person name="Imamovic A."/>
            <person name="Ireland A."/>
            <person name="Larimer J."/>
            <person name="McCowan C."/>
            <person name="Murphy C."/>
            <person name="Pearson M."/>
            <person name="Poon T.W."/>
            <person name="Priest M."/>
            <person name="Roberts A."/>
            <person name="Saif S."/>
            <person name="Shea T."/>
            <person name="Sisk P."/>
            <person name="Sykes S."/>
            <person name="Wortman J."/>
            <person name="Nusbaum C."/>
            <person name="Birren B."/>
        </authorList>
    </citation>
    <scope>NUCLEOTIDE SEQUENCE [LARGE SCALE GENOMIC DNA]</scope>
    <source>
        <strain evidence="3 4">CBS 617.96</strain>
    </source>
</reference>
<name>W9YWC2_9EURO</name>
<dbReference type="InterPro" id="IPR036047">
    <property type="entry name" value="F-box-like_dom_sf"/>
</dbReference>
<dbReference type="STRING" id="1182541.W9YWC2"/>
<evidence type="ECO:0000256" key="1">
    <source>
        <dbReference type="SAM" id="MobiDB-lite"/>
    </source>
</evidence>
<sequence>MVMVTSVLRRATAVTILENGSSSEEFSRQSFIGDGQQPRRSSLAGLSIRLSRSKRSKSAKQVDTWSDLAAQKLGEALFSLPHEIVVQILCCLPPTDILALRLTSRPIYCFLQAHATPITRSLLKRCAYEHTCPPSEDNLDVETAQYTYNYIQTLYPQPLLCNSTDYLLQMLRRQAQIDRILSVTVEYIHMKIYMLPSCPRFDDFGPYRLKLIRRLHLAAWTIYHSLEKYREMLIFEHPSHPRPKAPSEARQGTEEERIASCPSCARFVKTLLPLYPGTEVIPAYNFYQLCRQHLRLLSRAPAYAGTIERKLRGRNRKPPTDADLATFVVLGGIPEMCKLSMLKGTYSQRIEVIGSFLDKVNAGAAEGPDGCGRVDASSVPQSQRSAITASILSPASFASLTAPMTAPLQHVTHETLDAVPDLDSLVTDSNEWIRWMFQLVGPDDQILSPLGFVQNVLAGKGHGRRSCHGGEGESHDHEEDQGSQLDYLAPVKGFD</sequence>
<dbReference type="Proteomes" id="UP000019484">
    <property type="component" value="Unassembled WGS sequence"/>
</dbReference>
<gene>
    <name evidence="3" type="ORF">A1O1_02353</name>
</gene>
<dbReference type="GeneID" id="19157253"/>
<dbReference type="SMART" id="SM00256">
    <property type="entry name" value="FBOX"/>
    <property type="match status" value="1"/>
</dbReference>
<dbReference type="RefSeq" id="XP_007721454.1">
    <property type="nucleotide sequence ID" value="XM_007723264.1"/>
</dbReference>
<feature type="domain" description="F-box" evidence="2">
    <location>
        <begin position="74"/>
        <end position="122"/>
    </location>
</feature>